<keyword evidence="4" id="KW-1185">Reference proteome</keyword>
<reference evidence="3 4" key="1">
    <citation type="submission" date="2019-11" db="EMBL/GenBank/DDBJ databases">
        <authorList>
            <person name="Li J."/>
        </authorList>
    </citation>
    <scope>NUCLEOTIDE SEQUENCE [LARGE SCALE GENOMIC DNA]</scope>
    <source>
        <strain evidence="3 4">MF47</strain>
    </source>
</reference>
<proteinExistence type="predicted"/>
<feature type="chain" id="PRO_5039458548" description="Secreted protein" evidence="2">
    <location>
        <begin position="28"/>
        <end position="144"/>
    </location>
</feature>
<evidence type="ECO:0000313" key="3">
    <source>
        <dbReference type="EMBL" id="QGG40038.1"/>
    </source>
</evidence>
<dbReference type="RefSeq" id="WP_153651311.1">
    <property type="nucleotide sequence ID" value="NZ_CP045737.1"/>
</dbReference>
<feature type="compositionally biased region" description="Low complexity" evidence="1">
    <location>
        <begin position="33"/>
        <end position="45"/>
    </location>
</feature>
<dbReference type="AlphaFoldDB" id="A0A5Q2MBU7"/>
<sequence>MRTRSQVLAPAVLVLAGALTACGGSDAKDSKASPEPTRATTTATPDVKDGVGADADPALVKLVCAPDKDGVWSARMTLVNSTDERAGYLARVAVLTTATSDVLGRQTLRVELGPGERAVVPFDRLAEGGKEGRSCEPRVVRMDD</sequence>
<evidence type="ECO:0008006" key="5">
    <source>
        <dbReference type="Google" id="ProtNLM"/>
    </source>
</evidence>
<dbReference type="EMBL" id="CP045737">
    <property type="protein sequence ID" value="QGG40038.1"/>
    <property type="molecule type" value="Genomic_DNA"/>
</dbReference>
<evidence type="ECO:0000313" key="4">
    <source>
        <dbReference type="Proteomes" id="UP000392064"/>
    </source>
</evidence>
<evidence type="ECO:0000256" key="2">
    <source>
        <dbReference type="SAM" id="SignalP"/>
    </source>
</evidence>
<feature type="region of interest" description="Disordered" evidence="1">
    <location>
        <begin position="24"/>
        <end position="51"/>
    </location>
</feature>
<gene>
    <name evidence="3" type="ORF">GEV26_00830</name>
</gene>
<dbReference type="Proteomes" id="UP000392064">
    <property type="component" value="Chromosome"/>
</dbReference>
<protein>
    <recommendedName>
        <fullName evidence="5">Secreted protein</fullName>
    </recommendedName>
</protein>
<keyword evidence="2" id="KW-0732">Signal</keyword>
<evidence type="ECO:0000256" key="1">
    <source>
        <dbReference type="SAM" id="MobiDB-lite"/>
    </source>
</evidence>
<feature type="signal peptide" evidence="2">
    <location>
        <begin position="1"/>
        <end position="27"/>
    </location>
</feature>
<name>A0A5Q2MBU7_9ACTN</name>
<dbReference type="PROSITE" id="PS51257">
    <property type="entry name" value="PROKAR_LIPOPROTEIN"/>
    <property type="match status" value="1"/>
</dbReference>
<accession>A0A5Q2MBU7</accession>
<dbReference type="KEGG" id="aef:GEV26_00830"/>
<organism evidence="3 4">
    <name type="scientific">Aeromicrobium yanjiei</name>
    <dbReference type="NCBI Taxonomy" id="2662028"/>
    <lineage>
        <taxon>Bacteria</taxon>
        <taxon>Bacillati</taxon>
        <taxon>Actinomycetota</taxon>
        <taxon>Actinomycetes</taxon>
        <taxon>Propionibacteriales</taxon>
        <taxon>Nocardioidaceae</taxon>
        <taxon>Aeromicrobium</taxon>
    </lineage>
</organism>